<dbReference type="Gene3D" id="3.90.550.10">
    <property type="entry name" value="Spore Coat Polysaccharide Biosynthesis Protein SpsA, Chain A"/>
    <property type="match status" value="1"/>
</dbReference>
<proteinExistence type="inferred from homology"/>
<dbReference type="Proteomes" id="UP000642809">
    <property type="component" value="Unassembled WGS sequence"/>
</dbReference>
<dbReference type="PANTHER" id="PTHR43179">
    <property type="entry name" value="RHAMNOSYLTRANSFERASE WBBL"/>
    <property type="match status" value="1"/>
</dbReference>
<dbReference type="EMBL" id="BMYF01000001">
    <property type="protein sequence ID" value="GHB23771.1"/>
    <property type="molecule type" value="Genomic_DNA"/>
</dbReference>
<dbReference type="Pfam" id="PF00535">
    <property type="entry name" value="Glycos_transf_2"/>
    <property type="match status" value="1"/>
</dbReference>
<sequence length="286" mass="33121">MEKVALIIVTFNRLDTLKMNLEHIRKQSRKPDNVLIVENGSNDGTLEYLTNQSEFDFLPMGQNIGWSGGLDIGMREANRKWGVDFFWLMDDDSFPSPMVLESLLNASRSISENAIIGLEGYIFKKGIPRRQEANDGLIPVDFVLVDNALVPKKLMEVVGTPDPDYFIMAEDYEYCQRAKRNGFQVFLLCTKEKLVNRLHLGSQASSKSLIWRGYYQSRNHIFVLRDQFSWKRLMGYINRQLRFIIHAMIFGKTPVQTVKYRLMGIWDGIINKRGKTIDPLTLKRIF</sequence>
<evidence type="ECO:0000256" key="2">
    <source>
        <dbReference type="ARBA" id="ARBA00022676"/>
    </source>
</evidence>
<organism evidence="5 6">
    <name type="scientific">Mongoliitalea lutea</name>
    <dbReference type="NCBI Taxonomy" id="849756"/>
    <lineage>
        <taxon>Bacteria</taxon>
        <taxon>Pseudomonadati</taxon>
        <taxon>Bacteroidota</taxon>
        <taxon>Cytophagia</taxon>
        <taxon>Cytophagales</taxon>
        <taxon>Cyclobacteriaceae</taxon>
        <taxon>Mongoliitalea</taxon>
    </lineage>
</organism>
<evidence type="ECO:0000259" key="4">
    <source>
        <dbReference type="Pfam" id="PF00535"/>
    </source>
</evidence>
<evidence type="ECO:0000256" key="1">
    <source>
        <dbReference type="ARBA" id="ARBA00006739"/>
    </source>
</evidence>
<protein>
    <submittedName>
        <fullName evidence="5">Glycosyl transferase</fullName>
    </submittedName>
</protein>
<dbReference type="PANTHER" id="PTHR43179:SF12">
    <property type="entry name" value="GALACTOFURANOSYLTRANSFERASE GLFT2"/>
    <property type="match status" value="1"/>
</dbReference>
<dbReference type="AlphaFoldDB" id="A0A8J3G3R5"/>
<dbReference type="InterPro" id="IPR001173">
    <property type="entry name" value="Glyco_trans_2-like"/>
</dbReference>
<keyword evidence="3 5" id="KW-0808">Transferase</keyword>
<reference evidence="5" key="2">
    <citation type="submission" date="2020-09" db="EMBL/GenBank/DDBJ databases">
        <authorList>
            <person name="Sun Q."/>
            <person name="Kim S."/>
        </authorList>
    </citation>
    <scope>NUCLEOTIDE SEQUENCE</scope>
    <source>
        <strain evidence="5">KCTC 23224</strain>
    </source>
</reference>
<name>A0A8J3G3R5_9BACT</name>
<feature type="domain" description="Glycosyltransferase 2-like" evidence="4">
    <location>
        <begin position="6"/>
        <end position="117"/>
    </location>
</feature>
<keyword evidence="2" id="KW-0328">Glycosyltransferase</keyword>
<comment type="similarity">
    <text evidence="1">Belongs to the glycosyltransferase 2 family.</text>
</comment>
<evidence type="ECO:0000313" key="6">
    <source>
        <dbReference type="Proteomes" id="UP000642809"/>
    </source>
</evidence>
<evidence type="ECO:0000256" key="3">
    <source>
        <dbReference type="ARBA" id="ARBA00022679"/>
    </source>
</evidence>
<dbReference type="GO" id="GO:0016757">
    <property type="term" value="F:glycosyltransferase activity"/>
    <property type="evidence" value="ECO:0007669"/>
    <property type="project" value="UniProtKB-KW"/>
</dbReference>
<gene>
    <name evidence="5" type="ORF">GCM10008106_00450</name>
</gene>
<comment type="caution">
    <text evidence="5">The sequence shown here is derived from an EMBL/GenBank/DDBJ whole genome shotgun (WGS) entry which is preliminary data.</text>
</comment>
<dbReference type="SUPFAM" id="SSF53448">
    <property type="entry name" value="Nucleotide-diphospho-sugar transferases"/>
    <property type="match status" value="1"/>
</dbReference>
<reference evidence="5" key="1">
    <citation type="journal article" date="2014" name="Int. J. Syst. Evol. Microbiol.">
        <title>Complete genome sequence of Corynebacterium casei LMG S-19264T (=DSM 44701T), isolated from a smear-ripened cheese.</title>
        <authorList>
            <consortium name="US DOE Joint Genome Institute (JGI-PGF)"/>
            <person name="Walter F."/>
            <person name="Albersmeier A."/>
            <person name="Kalinowski J."/>
            <person name="Ruckert C."/>
        </authorList>
    </citation>
    <scope>NUCLEOTIDE SEQUENCE</scope>
    <source>
        <strain evidence="5">KCTC 23224</strain>
    </source>
</reference>
<keyword evidence="6" id="KW-1185">Reference proteome</keyword>
<evidence type="ECO:0000313" key="5">
    <source>
        <dbReference type="EMBL" id="GHB23771.1"/>
    </source>
</evidence>
<dbReference type="InterPro" id="IPR029044">
    <property type="entry name" value="Nucleotide-diphossugar_trans"/>
</dbReference>
<accession>A0A8J3G3R5</accession>